<keyword evidence="2" id="KW-1185">Reference proteome</keyword>
<evidence type="ECO:0000313" key="2">
    <source>
        <dbReference type="Proteomes" id="UP000186817"/>
    </source>
</evidence>
<proteinExistence type="predicted"/>
<dbReference type="Proteomes" id="UP000186817">
    <property type="component" value="Unassembled WGS sequence"/>
</dbReference>
<dbReference type="AlphaFoldDB" id="A0A1Q9E5U9"/>
<dbReference type="EMBL" id="LSRX01000254">
    <property type="protein sequence ID" value="OLQ02795.1"/>
    <property type="molecule type" value="Genomic_DNA"/>
</dbReference>
<gene>
    <name evidence="1" type="ORF">AK812_SmicGene49140</name>
</gene>
<organism evidence="1 2">
    <name type="scientific">Symbiodinium microadriaticum</name>
    <name type="common">Dinoflagellate</name>
    <name type="synonym">Zooxanthella microadriatica</name>
    <dbReference type="NCBI Taxonomy" id="2951"/>
    <lineage>
        <taxon>Eukaryota</taxon>
        <taxon>Sar</taxon>
        <taxon>Alveolata</taxon>
        <taxon>Dinophyceae</taxon>
        <taxon>Suessiales</taxon>
        <taxon>Symbiodiniaceae</taxon>
        <taxon>Symbiodinium</taxon>
    </lineage>
</organism>
<protein>
    <submittedName>
        <fullName evidence="1">Uncharacterized protein</fullName>
    </submittedName>
</protein>
<reference evidence="1 2" key="1">
    <citation type="submission" date="2016-02" db="EMBL/GenBank/DDBJ databases">
        <title>Genome analysis of coral dinoflagellate symbionts highlights evolutionary adaptations to a symbiotic lifestyle.</title>
        <authorList>
            <person name="Aranda M."/>
            <person name="Li Y."/>
            <person name="Liew Y.J."/>
            <person name="Baumgarten S."/>
            <person name="Simakov O."/>
            <person name="Wilson M."/>
            <person name="Piel J."/>
            <person name="Ashoor H."/>
            <person name="Bougouffa S."/>
            <person name="Bajic V.B."/>
            <person name="Ryu T."/>
            <person name="Ravasi T."/>
            <person name="Bayer T."/>
            <person name="Micklem G."/>
            <person name="Kim H."/>
            <person name="Bhak J."/>
            <person name="Lajeunesse T.C."/>
            <person name="Voolstra C.R."/>
        </authorList>
    </citation>
    <scope>NUCLEOTIDE SEQUENCE [LARGE SCALE GENOMIC DNA]</scope>
    <source>
        <strain evidence="1 2">CCMP2467</strain>
    </source>
</reference>
<evidence type="ECO:0000313" key="1">
    <source>
        <dbReference type="EMBL" id="OLQ02795.1"/>
    </source>
</evidence>
<dbReference type="OrthoDB" id="410405at2759"/>
<comment type="caution">
    <text evidence="1">The sequence shown here is derived from an EMBL/GenBank/DDBJ whole genome shotgun (WGS) entry which is preliminary data.</text>
</comment>
<sequence>MKGLIDDLRGKCVEMGKWSENYCLDEIYKTLTSEFQHTEEYLDKLARSKRDALLWAGFWEGDGTEEGRTSLRALQNFANMVDHETVHPSTELGRIVRKNGMETCRLAIAQRILLPPSRAPDGSMTPAFSGASGHQRAKLLSEAWQTRTSVPSQP</sequence>
<name>A0A1Q9E5U9_SYMMI</name>
<accession>A0A1Q9E5U9</accession>